<keyword evidence="4 7" id="KW-0547">Nucleotide-binding</keyword>
<feature type="binding site" evidence="7">
    <location>
        <position position="102"/>
    </location>
    <ligand>
        <name>ATP</name>
        <dbReference type="ChEBI" id="CHEBI:30616"/>
    </ligand>
</feature>
<name>A0A9P3G2B9_9APHY</name>
<reference evidence="10 11" key="1">
    <citation type="submission" date="2021-08" db="EMBL/GenBank/DDBJ databases">
        <title>Draft Genome Sequence of Phanerochaete sordida strain YK-624.</title>
        <authorList>
            <person name="Mori T."/>
            <person name="Dohra H."/>
            <person name="Suzuki T."/>
            <person name="Kawagishi H."/>
            <person name="Hirai H."/>
        </authorList>
    </citation>
    <scope>NUCLEOTIDE SEQUENCE [LARGE SCALE GENOMIC DNA]</scope>
    <source>
        <strain evidence="10 11">YK-624</strain>
    </source>
</reference>
<dbReference type="NCBIfam" id="TIGR03399">
    <property type="entry name" value="RNA_3prim_cycl"/>
    <property type="match status" value="1"/>
</dbReference>
<dbReference type="PANTHER" id="PTHR11096">
    <property type="entry name" value="RNA 3' TERMINAL PHOSPHATE CYCLASE"/>
    <property type="match status" value="1"/>
</dbReference>
<evidence type="ECO:0000259" key="8">
    <source>
        <dbReference type="Pfam" id="PF01137"/>
    </source>
</evidence>
<organism evidence="10 11">
    <name type="scientific">Phanerochaete sordida</name>
    <dbReference type="NCBI Taxonomy" id="48140"/>
    <lineage>
        <taxon>Eukaryota</taxon>
        <taxon>Fungi</taxon>
        <taxon>Dikarya</taxon>
        <taxon>Basidiomycota</taxon>
        <taxon>Agaricomycotina</taxon>
        <taxon>Agaricomycetes</taxon>
        <taxon>Polyporales</taxon>
        <taxon>Phanerochaetaceae</taxon>
        <taxon>Phanerochaete</taxon>
    </lineage>
</organism>
<evidence type="ECO:0000256" key="7">
    <source>
        <dbReference type="PIRSR" id="PIRSR005378-2"/>
    </source>
</evidence>
<dbReference type="GO" id="GO:0003963">
    <property type="term" value="F:RNA-3'-phosphate cyclase activity"/>
    <property type="evidence" value="ECO:0007669"/>
    <property type="project" value="UniProtKB-EC"/>
</dbReference>
<dbReference type="InterPro" id="IPR013792">
    <property type="entry name" value="RNA3'P_cycl/enolpyr_Trfase_a/b"/>
</dbReference>
<dbReference type="AlphaFoldDB" id="A0A9P3G2B9"/>
<evidence type="ECO:0000256" key="3">
    <source>
        <dbReference type="ARBA" id="ARBA00022598"/>
    </source>
</evidence>
<dbReference type="GO" id="GO:0005524">
    <property type="term" value="F:ATP binding"/>
    <property type="evidence" value="ECO:0007669"/>
    <property type="project" value="UniProtKB-KW"/>
</dbReference>
<dbReference type="SUPFAM" id="SSF52913">
    <property type="entry name" value="RNA 3'-terminal phosphate cyclase, RPTC, insert domain"/>
    <property type="match status" value="1"/>
</dbReference>
<dbReference type="EC" id="6.5.1.4" evidence="2"/>
<comment type="similarity">
    <text evidence="1">Belongs to the RNA 3'-terminal cyclase family. Type 1 subfamily.</text>
</comment>
<comment type="caution">
    <text evidence="10">The sequence shown here is derived from an EMBL/GenBank/DDBJ whole genome shotgun (WGS) entry which is preliminary data.</text>
</comment>
<dbReference type="Gene3D" id="3.65.10.20">
    <property type="entry name" value="RNA 3'-terminal phosphate cyclase domain"/>
    <property type="match status" value="1"/>
</dbReference>
<keyword evidence="7" id="KW-0067">ATP-binding</keyword>
<dbReference type="InterPro" id="IPR023797">
    <property type="entry name" value="RNA3'_phos_cyclase_dom"/>
</dbReference>
<dbReference type="InterPro" id="IPR036553">
    <property type="entry name" value="RPTC_insert"/>
</dbReference>
<dbReference type="OrthoDB" id="25029at2759"/>
<feature type="domain" description="RNA 3'-terminal phosphate cyclase insert" evidence="9">
    <location>
        <begin position="187"/>
        <end position="287"/>
    </location>
</feature>
<evidence type="ECO:0000313" key="10">
    <source>
        <dbReference type="EMBL" id="GJE86822.1"/>
    </source>
</evidence>
<dbReference type="Pfam" id="PF01137">
    <property type="entry name" value="RTC"/>
    <property type="match status" value="1"/>
</dbReference>
<evidence type="ECO:0000256" key="2">
    <source>
        <dbReference type="ARBA" id="ARBA00012725"/>
    </source>
</evidence>
<dbReference type="InterPro" id="IPR000228">
    <property type="entry name" value="RNA3'_term_phos_cyc"/>
</dbReference>
<dbReference type="Pfam" id="PF05189">
    <property type="entry name" value="RTC_insert"/>
    <property type="match status" value="1"/>
</dbReference>
<sequence length="359" mass="37640">MSSTLIDGSVLEGGGQLVRNAFALSALLQKPITIEKIRGKRKPPGLRAQHAAGLKLVAEICAGELRGAELKSTSVHLTPGAPRAGAYAADPHTAGSTTLLLQIAYPCLLFARGGAPSELRVRGGTNAAHAPQADYAEHVLLPFLRAHFRVDTHLAVRRRGYYPKGGGELCVRVQPVRESLPAIDVTARGAVVAISGKAYVAGYPAEKAELIRAAAQEKLVAAGVDPAIIDIAAVLEKPEDAIGKGCGIVLWADTDTGCRLGGSSTWERGTNLAGLGTSAAAELLRNMEHGGCVDEYLQDQIIIFMVLAKGKSTVRTGPITLHTKTAMFIAEKLTDATFSVQEEADGTCLLSCEGIGYSV</sequence>
<dbReference type="Proteomes" id="UP000703269">
    <property type="component" value="Unassembled WGS sequence"/>
</dbReference>
<dbReference type="PANTHER" id="PTHR11096:SF0">
    <property type="entry name" value="RNA 3'-TERMINAL PHOSPHATE CYCLASE"/>
    <property type="match status" value="1"/>
</dbReference>
<dbReference type="GO" id="GO:0006396">
    <property type="term" value="P:RNA processing"/>
    <property type="evidence" value="ECO:0007669"/>
    <property type="project" value="InterPro"/>
</dbReference>
<feature type="binding site" evidence="7">
    <location>
        <begin position="296"/>
        <end position="300"/>
    </location>
    <ligand>
        <name>ATP</name>
        <dbReference type="ChEBI" id="CHEBI:30616"/>
    </ligand>
</feature>
<evidence type="ECO:0000256" key="5">
    <source>
        <dbReference type="ARBA" id="ARBA00024481"/>
    </source>
</evidence>
<dbReference type="InterPro" id="IPR037136">
    <property type="entry name" value="RNA3'_phos_cyclase_dom_sf"/>
</dbReference>
<protein>
    <recommendedName>
        <fullName evidence="2">RNA 3'-terminal-phosphate cyclase (ATP)</fullName>
        <ecNumber evidence="2">6.5.1.4</ecNumber>
    </recommendedName>
</protein>
<dbReference type="SUPFAM" id="SSF55205">
    <property type="entry name" value="EPT/RTPC-like"/>
    <property type="match status" value="2"/>
</dbReference>
<keyword evidence="3" id="KW-0436">Ligase</keyword>
<gene>
    <name evidence="10" type="ORF">PsYK624_029050</name>
</gene>
<evidence type="ECO:0000256" key="4">
    <source>
        <dbReference type="ARBA" id="ARBA00022741"/>
    </source>
</evidence>
<evidence type="ECO:0000313" key="11">
    <source>
        <dbReference type="Proteomes" id="UP000703269"/>
    </source>
</evidence>
<keyword evidence="11" id="KW-1185">Reference proteome</keyword>
<evidence type="ECO:0000256" key="6">
    <source>
        <dbReference type="PIRSR" id="PIRSR005378-1"/>
    </source>
</evidence>
<proteinExistence type="inferred from homology"/>
<evidence type="ECO:0000256" key="1">
    <source>
        <dbReference type="ARBA" id="ARBA00009206"/>
    </source>
</evidence>
<dbReference type="Gene3D" id="3.30.360.20">
    <property type="entry name" value="RNA 3'-terminal phosphate cyclase, insert domain"/>
    <property type="match status" value="1"/>
</dbReference>
<dbReference type="EMBL" id="BPQB01000005">
    <property type="protein sequence ID" value="GJE86822.1"/>
    <property type="molecule type" value="Genomic_DNA"/>
</dbReference>
<comment type="catalytic activity">
    <reaction evidence="5">
        <text>a 3'-end 3'-phospho-ribonucleotide-RNA + ATP = a 3'-end 2',3'-cyclophospho-ribonucleotide-RNA + AMP + diphosphate</text>
        <dbReference type="Rhea" id="RHEA:23976"/>
        <dbReference type="Rhea" id="RHEA-COMP:10463"/>
        <dbReference type="Rhea" id="RHEA-COMP:10464"/>
        <dbReference type="ChEBI" id="CHEBI:30616"/>
        <dbReference type="ChEBI" id="CHEBI:33019"/>
        <dbReference type="ChEBI" id="CHEBI:83062"/>
        <dbReference type="ChEBI" id="CHEBI:83064"/>
        <dbReference type="ChEBI" id="CHEBI:456215"/>
        <dbReference type="EC" id="6.5.1.4"/>
    </reaction>
</comment>
<evidence type="ECO:0000259" key="9">
    <source>
        <dbReference type="Pfam" id="PF05189"/>
    </source>
</evidence>
<dbReference type="GO" id="GO:0005634">
    <property type="term" value="C:nucleus"/>
    <property type="evidence" value="ECO:0007669"/>
    <property type="project" value="TreeGrafter"/>
</dbReference>
<accession>A0A9P3G2B9</accession>
<dbReference type="InterPro" id="IPR013791">
    <property type="entry name" value="RNA3'-term_phos_cycl_insert"/>
</dbReference>
<dbReference type="InterPro" id="IPR020719">
    <property type="entry name" value="RNA3'_term_phos_cycl-like_CS"/>
</dbReference>
<dbReference type="PROSITE" id="PS01287">
    <property type="entry name" value="RTC"/>
    <property type="match status" value="1"/>
</dbReference>
<feature type="active site" description="Tele-AMP-histidine intermediate" evidence="6">
    <location>
        <position position="322"/>
    </location>
</feature>
<dbReference type="PIRSF" id="PIRSF005378">
    <property type="entry name" value="RNA3'_term_phos_cycl_euk"/>
    <property type="match status" value="1"/>
</dbReference>
<dbReference type="InterPro" id="IPR017770">
    <property type="entry name" value="RNA3'_term_phos_cyc_type_1"/>
</dbReference>
<feature type="domain" description="RNA 3'-terminal phosphate cyclase" evidence="8">
    <location>
        <begin position="11"/>
        <end position="340"/>
    </location>
</feature>